<name>A0A1X6X8S1_9MICO</name>
<sequence length="49" mass="5601">MTPPGGNSDSGTQREDLIRELRHFGELHYRRAIDDATFIAQAHRILPQL</sequence>
<proteinExistence type="predicted"/>
<gene>
    <name evidence="1" type="ORF">FM110_13160</name>
</gene>
<keyword evidence="2" id="KW-1185">Reference proteome</keyword>
<organism evidence="1 2">
    <name type="scientific">Brachybacterium nesterenkovii</name>
    <dbReference type="NCBI Taxonomy" id="47847"/>
    <lineage>
        <taxon>Bacteria</taxon>
        <taxon>Bacillati</taxon>
        <taxon>Actinomycetota</taxon>
        <taxon>Actinomycetes</taxon>
        <taxon>Micrococcales</taxon>
        <taxon>Dermabacteraceae</taxon>
        <taxon>Brachybacterium</taxon>
    </lineage>
</organism>
<dbReference type="AlphaFoldDB" id="A0A1X6X8S1"/>
<protein>
    <submittedName>
        <fullName evidence="1">Uncharacterized protein</fullName>
    </submittedName>
</protein>
<reference evidence="1 2" key="1">
    <citation type="submission" date="2017-02" db="EMBL/GenBank/DDBJ databases">
        <authorList>
            <person name="Peterson S.W."/>
        </authorList>
    </citation>
    <scope>NUCLEOTIDE SEQUENCE [LARGE SCALE GENOMIC DNA]</scope>
    <source>
        <strain evidence="1 2">CIP104813</strain>
    </source>
</reference>
<dbReference type="Proteomes" id="UP000195981">
    <property type="component" value="Unassembled WGS sequence"/>
</dbReference>
<dbReference type="RefSeq" id="WP_159458091.1">
    <property type="nucleotide sequence ID" value="NZ_FWFG01000113.1"/>
</dbReference>
<evidence type="ECO:0000313" key="1">
    <source>
        <dbReference type="EMBL" id="SLM95641.1"/>
    </source>
</evidence>
<dbReference type="EMBL" id="FWFG01000113">
    <property type="protein sequence ID" value="SLM95641.1"/>
    <property type="molecule type" value="Genomic_DNA"/>
</dbReference>
<evidence type="ECO:0000313" key="2">
    <source>
        <dbReference type="Proteomes" id="UP000195981"/>
    </source>
</evidence>
<accession>A0A1X6X8S1</accession>